<accession>A0A1Y1QP57</accession>
<dbReference type="AlphaFoldDB" id="A0A1Y1QP57"/>
<comment type="caution">
    <text evidence="1">The sequence shown here is derived from an EMBL/GenBank/DDBJ whole genome shotgun (WGS) entry which is preliminary data.</text>
</comment>
<proteinExistence type="predicted"/>
<sequence>MEWKDLLPDIIPYVSSPDERFKRPPDNLVIHYLRNAARTFLRDSTLLRGKFCPDLQCGVREVPLFMPEGRELLRVHKVLPQEIAYRCGCSAVAHRGSDAYQYADGVLTLDWTPLEDMRRGMCITYSYLIDVDGCELPSELTEQRWREAITSYALAELLAMPSMDWHDKPTSGFYRQKAEHLAAKARMHAASQGGRNRTRLSTAMEHMF</sequence>
<protein>
    <submittedName>
        <fullName evidence="1">Uncharacterized protein</fullName>
    </submittedName>
</protein>
<dbReference type="EMBL" id="MTEJ01000111">
    <property type="protein sequence ID" value="OQX10502.1"/>
    <property type="molecule type" value="Genomic_DNA"/>
</dbReference>
<gene>
    <name evidence="1" type="ORF">BWK73_20150</name>
</gene>
<evidence type="ECO:0000313" key="1">
    <source>
        <dbReference type="EMBL" id="OQX10502.1"/>
    </source>
</evidence>
<name>A0A1Y1QP57_9GAMM</name>
<dbReference type="Proteomes" id="UP000192491">
    <property type="component" value="Unassembled WGS sequence"/>
</dbReference>
<reference evidence="1 2" key="1">
    <citation type="submission" date="2017-01" db="EMBL/GenBank/DDBJ databases">
        <title>Novel large sulfur bacteria in the metagenomes of groundwater-fed chemosynthetic microbial mats in the Lake Huron basin.</title>
        <authorList>
            <person name="Sharrar A.M."/>
            <person name="Flood B.E."/>
            <person name="Bailey J.V."/>
            <person name="Jones D.S."/>
            <person name="Biddanda B."/>
            <person name="Ruberg S.A."/>
            <person name="Marcus D.N."/>
            <person name="Dick G.J."/>
        </authorList>
    </citation>
    <scope>NUCLEOTIDE SEQUENCE [LARGE SCALE GENOMIC DNA]</scope>
    <source>
        <strain evidence="1">A8</strain>
    </source>
</reference>
<organism evidence="1 2">
    <name type="scientific">Thiothrix lacustris</name>
    <dbReference type="NCBI Taxonomy" id="525917"/>
    <lineage>
        <taxon>Bacteria</taxon>
        <taxon>Pseudomonadati</taxon>
        <taxon>Pseudomonadota</taxon>
        <taxon>Gammaproteobacteria</taxon>
        <taxon>Thiotrichales</taxon>
        <taxon>Thiotrichaceae</taxon>
        <taxon>Thiothrix</taxon>
    </lineage>
</organism>
<evidence type="ECO:0000313" key="2">
    <source>
        <dbReference type="Proteomes" id="UP000192491"/>
    </source>
</evidence>